<comment type="caution">
    <text evidence="3">The sequence shown here is derived from an EMBL/GenBank/DDBJ whole genome shotgun (WGS) entry which is preliminary data.</text>
</comment>
<feature type="region of interest" description="Disordered" evidence="1">
    <location>
        <begin position="624"/>
        <end position="648"/>
    </location>
</feature>
<feature type="compositionally biased region" description="Basic and acidic residues" evidence="1">
    <location>
        <begin position="624"/>
        <end position="646"/>
    </location>
</feature>
<feature type="compositionally biased region" description="Pro residues" evidence="1">
    <location>
        <begin position="100"/>
        <end position="116"/>
    </location>
</feature>
<feature type="region of interest" description="Disordered" evidence="1">
    <location>
        <begin position="282"/>
        <end position="328"/>
    </location>
</feature>
<dbReference type="PANTHER" id="PTHR18806">
    <property type="entry name" value="RBM25 PROTEIN"/>
    <property type="match status" value="1"/>
</dbReference>
<evidence type="ECO:0000256" key="1">
    <source>
        <dbReference type="SAM" id="MobiDB-lite"/>
    </source>
</evidence>
<feature type="compositionally biased region" description="Gly residues" evidence="1">
    <location>
        <begin position="8"/>
        <end position="18"/>
    </location>
</feature>
<dbReference type="PROSITE" id="PS51025">
    <property type="entry name" value="PWI"/>
    <property type="match status" value="1"/>
</dbReference>
<feature type="region of interest" description="Disordered" evidence="1">
    <location>
        <begin position="97"/>
        <end position="200"/>
    </location>
</feature>
<protein>
    <recommendedName>
        <fullName evidence="2">PWI domain-containing protein</fullName>
    </recommendedName>
</protein>
<dbReference type="InterPro" id="IPR002483">
    <property type="entry name" value="PWI_dom"/>
</dbReference>
<dbReference type="EMBL" id="JAKWBI020000305">
    <property type="protein sequence ID" value="KAJ2896922.1"/>
    <property type="molecule type" value="Genomic_DNA"/>
</dbReference>
<feature type="region of interest" description="Disordered" evidence="1">
    <location>
        <begin position="454"/>
        <end position="510"/>
    </location>
</feature>
<proteinExistence type="predicted"/>
<reference evidence="3" key="1">
    <citation type="submission" date="2022-07" db="EMBL/GenBank/DDBJ databases">
        <title>Draft genome sequence of Zalerion maritima ATCC 34329, a (micro)plastics degrading marine fungus.</title>
        <authorList>
            <person name="Paco A."/>
            <person name="Goncalves M.F.M."/>
            <person name="Rocha-Santos T.A.P."/>
            <person name="Alves A."/>
        </authorList>
    </citation>
    <scope>NUCLEOTIDE SEQUENCE</scope>
    <source>
        <strain evidence="3">ATCC 34329</strain>
    </source>
</reference>
<sequence length="836" mass="92093">MAYNPYGGKPGYFGGGGSQWQQHQNRRPPHGAGPPADDRFAFAAPTYGPPPAYGSYPGAAAGPPGMGTPPGLGKSSDLPHSLLQLWYMMILTRTSSVSTGPPPGMSAPGMAPPPGVQQPHIAQANRPSGLPASFQPPPNLPNINFNAPVIRLGTTAPSSKPSGPGGPGARKDDGSSSRSGMGGDHNNNQSRSGGGSRDIAILLPPNKDEIRRTLYIGGITEGVGGALGVEKVLGSVANLRRWDKAIGADGKECTFGFAQFEDVDSLAVAVEVLKDIDVPVKKQTQSEPRTAAATAENGDDKKEANSDGDDKTMTDADSETHEYPGLQKRKLVVRADPVTLSFLESYKESRGHDALPASRIEAAKSALKEAVRHLFYPPIVHAAKDADGDVAMGEASAQANENVEVVNIPLAQEDELADIPAEMRETVAAEIAAFRERSHKRDLERLRQEEEFEAAERARNGLTRPSRLDSSPKHSANSIPVGPRGSFPHAPSGPRGQKVSGFVNGGTTNGEIVINRNDDVTDVSDKELWRREVKKKTAEEEKLFLEAERRWVNRERSRAAALEREKEREASEREKERKNNDSLAVRFKEWDDDRESSRKSELYYRDRSAWIRERDVFRAREVQQDDADRRAELSERAKEEAEKEQAKGLADSFLERQAIEMQQREAAAVAAPQPFKVKLKMQSAKSGPKRRTVAEVEGLLEDEEDNQATKRQLIPIKFESMGLTDEENQEAVRALAQEIPSDKNGLWAWDVKWDHLDETTIEEKLRPFIEKKIVEFLGVQEQLLVDVVEEHLKKKAKPAEIVEELGEALDEAEDLVRKVWRMVIFYTECEKRGFSA</sequence>
<dbReference type="SMART" id="SM00311">
    <property type="entry name" value="PWI"/>
    <property type="match status" value="1"/>
</dbReference>
<dbReference type="GO" id="GO:0003729">
    <property type="term" value="F:mRNA binding"/>
    <property type="evidence" value="ECO:0007669"/>
    <property type="project" value="TreeGrafter"/>
</dbReference>
<dbReference type="PANTHER" id="PTHR18806:SF4">
    <property type="entry name" value="RNA-BINDING PROTEIN 25"/>
    <property type="match status" value="1"/>
</dbReference>
<evidence type="ECO:0000259" key="2">
    <source>
        <dbReference type="PROSITE" id="PS51025"/>
    </source>
</evidence>
<feature type="compositionally biased region" description="Basic and acidic residues" evidence="1">
    <location>
        <begin position="298"/>
        <end position="322"/>
    </location>
</feature>
<feature type="region of interest" description="Disordered" evidence="1">
    <location>
        <begin position="1"/>
        <end position="76"/>
    </location>
</feature>
<organism evidence="3 4">
    <name type="scientific">Zalerion maritima</name>
    <dbReference type="NCBI Taxonomy" id="339359"/>
    <lineage>
        <taxon>Eukaryota</taxon>
        <taxon>Fungi</taxon>
        <taxon>Dikarya</taxon>
        <taxon>Ascomycota</taxon>
        <taxon>Pezizomycotina</taxon>
        <taxon>Sordariomycetes</taxon>
        <taxon>Lulworthiomycetidae</taxon>
        <taxon>Lulworthiales</taxon>
        <taxon>Lulworthiaceae</taxon>
        <taxon>Zalerion</taxon>
    </lineage>
</organism>
<evidence type="ECO:0000313" key="3">
    <source>
        <dbReference type="EMBL" id="KAJ2896922.1"/>
    </source>
</evidence>
<name>A0AAD5RLK7_9PEZI</name>
<feature type="domain" description="PWI" evidence="2">
    <location>
        <begin position="744"/>
        <end position="836"/>
    </location>
</feature>
<dbReference type="Pfam" id="PF01480">
    <property type="entry name" value="PWI"/>
    <property type="match status" value="1"/>
</dbReference>
<accession>A0AAD5RLK7</accession>
<feature type="region of interest" description="Disordered" evidence="1">
    <location>
        <begin position="556"/>
        <end position="583"/>
    </location>
</feature>
<dbReference type="GO" id="GO:0005681">
    <property type="term" value="C:spliceosomal complex"/>
    <property type="evidence" value="ECO:0007669"/>
    <property type="project" value="TreeGrafter"/>
</dbReference>
<gene>
    <name evidence="3" type="ORF">MKZ38_005099</name>
</gene>
<dbReference type="InterPro" id="IPR052768">
    <property type="entry name" value="RBM25"/>
</dbReference>
<dbReference type="AlphaFoldDB" id="A0AAD5RLK7"/>
<feature type="compositionally biased region" description="Low complexity" evidence="1">
    <location>
        <begin position="53"/>
        <end position="63"/>
    </location>
</feature>
<dbReference type="Gene3D" id="1.20.1390.10">
    <property type="entry name" value="PWI domain"/>
    <property type="match status" value="1"/>
</dbReference>
<evidence type="ECO:0000313" key="4">
    <source>
        <dbReference type="Proteomes" id="UP001201980"/>
    </source>
</evidence>
<keyword evidence="4" id="KW-1185">Reference proteome</keyword>
<dbReference type="Proteomes" id="UP001201980">
    <property type="component" value="Unassembled WGS sequence"/>
</dbReference>